<organism evidence="2 3">
    <name type="scientific">Rhodopirellula sallentina SM41</name>
    <dbReference type="NCBI Taxonomy" id="1263870"/>
    <lineage>
        <taxon>Bacteria</taxon>
        <taxon>Pseudomonadati</taxon>
        <taxon>Planctomycetota</taxon>
        <taxon>Planctomycetia</taxon>
        <taxon>Pirellulales</taxon>
        <taxon>Pirellulaceae</taxon>
        <taxon>Rhodopirellula</taxon>
    </lineage>
</organism>
<keyword evidence="1" id="KW-0472">Membrane</keyword>
<evidence type="ECO:0000313" key="3">
    <source>
        <dbReference type="Proteomes" id="UP000011885"/>
    </source>
</evidence>
<dbReference type="EMBL" id="ANOH01000235">
    <property type="protein sequence ID" value="EMI55019.1"/>
    <property type="molecule type" value="Genomic_DNA"/>
</dbReference>
<evidence type="ECO:0000313" key="2">
    <source>
        <dbReference type="EMBL" id="EMI55019.1"/>
    </source>
</evidence>
<reference evidence="2 3" key="1">
    <citation type="journal article" date="2013" name="Mar. Genomics">
        <title>Expression of sulfatases in Rhodopirellula baltica and the diversity of sulfatases in the genus Rhodopirellula.</title>
        <authorList>
            <person name="Wegner C.E."/>
            <person name="Richter-Heitmann T."/>
            <person name="Klindworth A."/>
            <person name="Klockow C."/>
            <person name="Richter M."/>
            <person name="Achstetter T."/>
            <person name="Glockner F.O."/>
            <person name="Harder J."/>
        </authorList>
    </citation>
    <scope>NUCLEOTIDE SEQUENCE [LARGE SCALE GENOMIC DNA]</scope>
    <source>
        <strain evidence="2 3">SM41</strain>
    </source>
</reference>
<dbReference type="Proteomes" id="UP000011885">
    <property type="component" value="Unassembled WGS sequence"/>
</dbReference>
<keyword evidence="1" id="KW-1133">Transmembrane helix</keyword>
<sequence length="490" mass="54451">MNSRDQTALCRIIERLVDDDLTEQDANWLNDLLQNDPEARTLFLDLTHDNAMLYLNWPQLEQHQNHNTLQSDPPSVSPVAHHAATGLRPYFWNGVSVLAVCTCILISAWLWSAPRQTTHAPFVATLTHSSNARWAESTLPTTVHTPLGPGRMRLKHGTCTLRYTSGVEVLLSGDVDFELIDSSTAKLHSGVAKAKVPKSLDRFTINTPNASSAEQDGEFSVTYNPGDRTSRIRVIEGKVSVRHQQTGKQRIAQKGEALEATHSDLLQADNSIPEGELRIPPRSNYLSDDTMRITTAMGRGGDATIIMSNDPTFLDPALITVKNCESDYRRKGYLRFDLKTIKGSNFDNAKLILTLQETHWAHLRAPHDVLYSVFGVTDESLDGWRPEDLRWENAPANVDASDQVDESKARRLGSMLVIDGRATGQVALQSKELNQFLQEDTNGLVTLIVVRDSPVSSDDYSTPNGFASRRHNSQLPPTLEVQLVANEESI</sequence>
<keyword evidence="3" id="KW-1185">Reference proteome</keyword>
<dbReference type="GO" id="GO:0016989">
    <property type="term" value="F:sigma factor antagonist activity"/>
    <property type="evidence" value="ECO:0007669"/>
    <property type="project" value="TreeGrafter"/>
</dbReference>
<dbReference type="OrthoDB" id="292867at2"/>
<evidence type="ECO:0000256" key="1">
    <source>
        <dbReference type="SAM" id="Phobius"/>
    </source>
</evidence>
<dbReference type="PATRIC" id="fig|1263870.3.peg.3751"/>
<dbReference type="PANTHER" id="PTHR30273">
    <property type="entry name" value="PERIPLASMIC SIGNAL SENSOR AND SIGMA FACTOR ACTIVATOR FECR-RELATED"/>
    <property type="match status" value="1"/>
</dbReference>
<accession>M5U163</accession>
<dbReference type="InterPro" id="IPR012373">
    <property type="entry name" value="Ferrdict_sens_TM"/>
</dbReference>
<dbReference type="PANTHER" id="PTHR30273:SF2">
    <property type="entry name" value="PROTEIN FECR"/>
    <property type="match status" value="1"/>
</dbReference>
<dbReference type="Gene3D" id="2.60.120.1440">
    <property type="match status" value="1"/>
</dbReference>
<dbReference type="RefSeq" id="WP_008680832.1">
    <property type="nucleotide sequence ID" value="NZ_ANOH01000235.1"/>
</dbReference>
<feature type="transmembrane region" description="Helical" evidence="1">
    <location>
        <begin position="90"/>
        <end position="111"/>
    </location>
</feature>
<dbReference type="NCBIfam" id="NF033679">
    <property type="entry name" value="DNRLRE_dom"/>
    <property type="match status" value="1"/>
</dbReference>
<name>M5U163_9BACT</name>
<comment type="caution">
    <text evidence="2">The sequence shown here is derived from an EMBL/GenBank/DDBJ whole genome shotgun (WGS) entry which is preliminary data.</text>
</comment>
<protein>
    <recommendedName>
        <fullName evidence="4">FecR protein domain protein</fullName>
    </recommendedName>
</protein>
<evidence type="ECO:0008006" key="4">
    <source>
        <dbReference type="Google" id="ProtNLM"/>
    </source>
</evidence>
<proteinExistence type="predicted"/>
<keyword evidence="1" id="KW-0812">Transmembrane</keyword>
<dbReference type="AlphaFoldDB" id="M5U163"/>
<gene>
    <name evidence="2" type="ORF">RSSM_03530</name>
</gene>